<dbReference type="Pfam" id="PF01522">
    <property type="entry name" value="Polysacc_deac_1"/>
    <property type="match status" value="1"/>
</dbReference>
<dbReference type="Gene3D" id="3.20.20.370">
    <property type="entry name" value="Glycoside hydrolase/deacetylase"/>
    <property type="match status" value="1"/>
</dbReference>
<dbReference type="InterPro" id="IPR002509">
    <property type="entry name" value="NODB_dom"/>
</dbReference>
<dbReference type="InterPro" id="IPR011330">
    <property type="entry name" value="Glyco_hydro/deAcase_b/a-brl"/>
</dbReference>
<feature type="chain" id="PRO_5047534137" evidence="1">
    <location>
        <begin position="24"/>
        <end position="256"/>
    </location>
</feature>
<dbReference type="PROSITE" id="PS51677">
    <property type="entry name" value="NODB"/>
    <property type="match status" value="1"/>
</dbReference>
<dbReference type="InterPro" id="IPR050248">
    <property type="entry name" value="Polysacc_deacetylase_ArnD"/>
</dbReference>
<reference evidence="3 4" key="1">
    <citation type="submission" date="2023-04" db="EMBL/GenBank/DDBJ databases">
        <title>Clostridium tannerae sp. nov., isolated from the fecal material of an alpaca.</title>
        <authorList>
            <person name="Miller S."/>
            <person name="Hendry M."/>
            <person name="King J."/>
            <person name="Sankaranarayanan K."/>
            <person name="Lawson P.A."/>
        </authorList>
    </citation>
    <scope>NUCLEOTIDE SEQUENCE [LARGE SCALE GENOMIC DNA]</scope>
    <source>
        <strain evidence="3 4">A1-XYC3</strain>
    </source>
</reference>
<name>A0ABU4JVQ6_9CLOT</name>
<gene>
    <name evidence="3" type="ORF">P8V03_13905</name>
</gene>
<dbReference type="Proteomes" id="UP001281656">
    <property type="component" value="Unassembled WGS sequence"/>
</dbReference>
<keyword evidence="3" id="KW-0378">Hydrolase</keyword>
<dbReference type="EC" id="3.-.-.-" evidence="3"/>
<proteinExistence type="predicted"/>
<organism evidence="3 4">
    <name type="scientific">Clostridium tanneri</name>
    <dbReference type="NCBI Taxonomy" id="3037988"/>
    <lineage>
        <taxon>Bacteria</taxon>
        <taxon>Bacillati</taxon>
        <taxon>Bacillota</taxon>
        <taxon>Clostridia</taxon>
        <taxon>Eubacteriales</taxon>
        <taxon>Clostridiaceae</taxon>
        <taxon>Clostridium</taxon>
    </lineage>
</organism>
<dbReference type="SUPFAM" id="SSF88713">
    <property type="entry name" value="Glycoside hydrolase/deacetylase"/>
    <property type="match status" value="1"/>
</dbReference>
<feature type="signal peptide" evidence="1">
    <location>
        <begin position="1"/>
        <end position="23"/>
    </location>
</feature>
<evidence type="ECO:0000256" key="1">
    <source>
        <dbReference type="SAM" id="SignalP"/>
    </source>
</evidence>
<sequence length="256" mass="29313">MKKYFSITCAILFSLMIFSTVNKKVLACNSNEVQDKAIHPKEVFLTFDDGPSENNTKEILKTLKDNNVRATFFIVGMKSEENPKMLKELSESGMSIGIHTYSHDYKIMYKSLEEYIKDFEKCRTVIKNVTGRDPISYIRLPGGSDNLVTSKSNLESIKKTLNDNGLKYVDWNVCAGDAESTQVTVEKVKNNIISQCKDKNFAVVLMHDTYYKKFTAEALPEVIKYLQKEGFVFRTFDDLTPSEEDKMVRMGILNRK</sequence>
<evidence type="ECO:0000313" key="4">
    <source>
        <dbReference type="Proteomes" id="UP001281656"/>
    </source>
</evidence>
<keyword evidence="4" id="KW-1185">Reference proteome</keyword>
<dbReference type="CDD" id="cd10944">
    <property type="entry name" value="CE4_SmPgdA_like"/>
    <property type="match status" value="1"/>
</dbReference>
<dbReference type="RefSeq" id="WP_318798610.1">
    <property type="nucleotide sequence ID" value="NZ_JARUJP010000017.1"/>
</dbReference>
<comment type="caution">
    <text evidence="3">The sequence shown here is derived from an EMBL/GenBank/DDBJ whole genome shotgun (WGS) entry which is preliminary data.</text>
</comment>
<protein>
    <submittedName>
        <fullName evidence="3">Polysaccharide deacetylase</fullName>
        <ecNumber evidence="3">3.-.-.-</ecNumber>
    </submittedName>
</protein>
<accession>A0ABU4JVQ6</accession>
<evidence type="ECO:0000259" key="2">
    <source>
        <dbReference type="PROSITE" id="PS51677"/>
    </source>
</evidence>
<feature type="domain" description="NodB homology" evidence="2">
    <location>
        <begin position="41"/>
        <end position="234"/>
    </location>
</feature>
<dbReference type="EMBL" id="JARUJP010000017">
    <property type="protein sequence ID" value="MDW8802245.1"/>
    <property type="molecule type" value="Genomic_DNA"/>
</dbReference>
<dbReference type="PANTHER" id="PTHR10587:SF125">
    <property type="entry name" value="POLYSACCHARIDE DEACETYLASE YHEN-RELATED"/>
    <property type="match status" value="1"/>
</dbReference>
<evidence type="ECO:0000313" key="3">
    <source>
        <dbReference type="EMBL" id="MDW8802245.1"/>
    </source>
</evidence>
<dbReference type="PANTHER" id="PTHR10587">
    <property type="entry name" value="GLYCOSYL TRANSFERASE-RELATED"/>
    <property type="match status" value="1"/>
</dbReference>
<keyword evidence="1" id="KW-0732">Signal</keyword>
<dbReference type="GO" id="GO:0016787">
    <property type="term" value="F:hydrolase activity"/>
    <property type="evidence" value="ECO:0007669"/>
    <property type="project" value="UniProtKB-KW"/>
</dbReference>